<dbReference type="InterPro" id="IPR001611">
    <property type="entry name" value="Leu-rich_rpt"/>
</dbReference>
<dbReference type="SUPFAM" id="SSF52058">
    <property type="entry name" value="L domain-like"/>
    <property type="match status" value="1"/>
</dbReference>
<dbReference type="PaxDb" id="3880-AES66487"/>
<dbReference type="Proteomes" id="UP000002051">
    <property type="component" value="Chromosome 2"/>
</dbReference>
<keyword evidence="3" id="KW-1185">Reference proteome</keyword>
<evidence type="ECO:0000313" key="2">
    <source>
        <dbReference type="EnsemblPlants" id="AES66487"/>
    </source>
</evidence>
<reference evidence="1 3" key="1">
    <citation type="journal article" date="2011" name="Nature">
        <title>The Medicago genome provides insight into the evolution of rhizobial symbioses.</title>
        <authorList>
            <person name="Young N.D."/>
            <person name="Debelle F."/>
            <person name="Oldroyd G.E."/>
            <person name="Geurts R."/>
            <person name="Cannon S.B."/>
            <person name="Udvardi M.K."/>
            <person name="Benedito V.A."/>
            <person name="Mayer K.F."/>
            <person name="Gouzy J."/>
            <person name="Schoof H."/>
            <person name="Van de Peer Y."/>
            <person name="Proost S."/>
            <person name="Cook D.R."/>
            <person name="Meyers B.C."/>
            <person name="Spannagl M."/>
            <person name="Cheung F."/>
            <person name="De Mita S."/>
            <person name="Krishnakumar V."/>
            <person name="Gundlach H."/>
            <person name="Zhou S."/>
            <person name="Mudge J."/>
            <person name="Bharti A.K."/>
            <person name="Murray J.D."/>
            <person name="Naoumkina M.A."/>
            <person name="Rosen B."/>
            <person name="Silverstein K.A."/>
            <person name="Tang H."/>
            <person name="Rombauts S."/>
            <person name="Zhao P.X."/>
            <person name="Zhou P."/>
            <person name="Barbe V."/>
            <person name="Bardou P."/>
            <person name="Bechner M."/>
            <person name="Bellec A."/>
            <person name="Berger A."/>
            <person name="Berges H."/>
            <person name="Bidwell S."/>
            <person name="Bisseling T."/>
            <person name="Choisne N."/>
            <person name="Couloux A."/>
            <person name="Denny R."/>
            <person name="Deshpande S."/>
            <person name="Dai X."/>
            <person name="Doyle J.J."/>
            <person name="Dudez A.M."/>
            <person name="Farmer A.D."/>
            <person name="Fouteau S."/>
            <person name="Franken C."/>
            <person name="Gibelin C."/>
            <person name="Gish J."/>
            <person name="Goldstein S."/>
            <person name="Gonzalez A.J."/>
            <person name="Green P.J."/>
            <person name="Hallab A."/>
            <person name="Hartog M."/>
            <person name="Hua A."/>
            <person name="Humphray S.J."/>
            <person name="Jeong D.H."/>
            <person name="Jing Y."/>
            <person name="Jocker A."/>
            <person name="Kenton S.M."/>
            <person name="Kim D.J."/>
            <person name="Klee K."/>
            <person name="Lai H."/>
            <person name="Lang C."/>
            <person name="Lin S."/>
            <person name="Macmil S.L."/>
            <person name="Magdelenat G."/>
            <person name="Matthews L."/>
            <person name="McCorrison J."/>
            <person name="Monaghan E.L."/>
            <person name="Mun J.H."/>
            <person name="Najar F.Z."/>
            <person name="Nicholson C."/>
            <person name="Noirot C."/>
            <person name="O'Bleness M."/>
            <person name="Paule C.R."/>
            <person name="Poulain J."/>
            <person name="Prion F."/>
            <person name="Qin B."/>
            <person name="Qu C."/>
            <person name="Retzel E.F."/>
            <person name="Riddle C."/>
            <person name="Sallet E."/>
            <person name="Samain S."/>
            <person name="Samson N."/>
            <person name="Sanders I."/>
            <person name="Saurat O."/>
            <person name="Scarpelli C."/>
            <person name="Schiex T."/>
            <person name="Segurens B."/>
            <person name="Severin A.J."/>
            <person name="Sherrier D.J."/>
            <person name="Shi R."/>
            <person name="Sims S."/>
            <person name="Singer S.R."/>
            <person name="Sinharoy S."/>
            <person name="Sterck L."/>
            <person name="Viollet A."/>
            <person name="Wang B.B."/>
            <person name="Wang K."/>
            <person name="Wang M."/>
            <person name="Wang X."/>
            <person name="Warfsmann J."/>
            <person name="Weissenbach J."/>
            <person name="White D.D."/>
            <person name="White J.D."/>
            <person name="Wiley G.B."/>
            <person name="Wincker P."/>
            <person name="Xing Y."/>
            <person name="Yang L."/>
            <person name="Yao Z."/>
            <person name="Ying F."/>
            <person name="Zhai J."/>
            <person name="Zhou L."/>
            <person name="Zuber A."/>
            <person name="Denarie J."/>
            <person name="Dixon R.A."/>
            <person name="May G.D."/>
            <person name="Schwartz D.C."/>
            <person name="Rogers J."/>
            <person name="Quetier F."/>
            <person name="Town C.D."/>
            <person name="Roe B.A."/>
        </authorList>
    </citation>
    <scope>NUCLEOTIDE SEQUENCE [LARGE SCALE GENOMIC DNA]</scope>
    <source>
        <strain evidence="1">A17</strain>
        <strain evidence="2 3">cv. Jemalong A17</strain>
    </source>
</reference>
<dbReference type="InterPro" id="IPR032675">
    <property type="entry name" value="LRR_dom_sf"/>
</dbReference>
<evidence type="ECO:0000313" key="1">
    <source>
        <dbReference type="EMBL" id="AES66487.1"/>
    </source>
</evidence>
<reference evidence="1 3" key="2">
    <citation type="journal article" date="2014" name="BMC Genomics">
        <title>An improved genome release (version Mt4.0) for the model legume Medicago truncatula.</title>
        <authorList>
            <person name="Tang H."/>
            <person name="Krishnakumar V."/>
            <person name="Bidwell S."/>
            <person name="Rosen B."/>
            <person name="Chan A."/>
            <person name="Zhou S."/>
            <person name="Gentzbittel L."/>
            <person name="Childs K.L."/>
            <person name="Yandell M."/>
            <person name="Gundlach H."/>
            <person name="Mayer K.F."/>
            <person name="Schwartz D.C."/>
            <person name="Town C.D."/>
        </authorList>
    </citation>
    <scope>GENOME REANNOTATION</scope>
    <source>
        <strain evidence="2 3">cv. Jemalong A17</strain>
    </source>
</reference>
<dbReference type="AlphaFoldDB" id="G7IJD6"/>
<dbReference type="Pfam" id="PF00560">
    <property type="entry name" value="LRR_1"/>
    <property type="match status" value="1"/>
</dbReference>
<accession>G7IJD6</accession>
<protein>
    <recommendedName>
        <fullName evidence="4">Non-specific serine/threonine protein kinase</fullName>
    </recommendedName>
</protein>
<dbReference type="EnsemblPlants" id="AES66487">
    <property type="protein sequence ID" value="AES66487"/>
    <property type="gene ID" value="MTR_2g074900"/>
</dbReference>
<dbReference type="EMBL" id="CM001218">
    <property type="protein sequence ID" value="AES66487.1"/>
    <property type="molecule type" value="Genomic_DNA"/>
</dbReference>
<reference evidence="2" key="3">
    <citation type="submission" date="2015-04" db="UniProtKB">
        <authorList>
            <consortium name="EnsemblPlants"/>
        </authorList>
    </citation>
    <scope>IDENTIFICATION</scope>
    <source>
        <strain evidence="2">cv. Jemalong A17</strain>
    </source>
</reference>
<evidence type="ECO:0008006" key="4">
    <source>
        <dbReference type="Google" id="ProtNLM"/>
    </source>
</evidence>
<proteinExistence type="predicted"/>
<name>G7IJD6_MEDTR</name>
<dbReference type="HOGENOM" id="CLU_2674781_0_0_1"/>
<gene>
    <name evidence="1" type="ordered locus">MTR_2g074900</name>
</gene>
<evidence type="ECO:0000313" key="3">
    <source>
        <dbReference type="Proteomes" id="UP000002051"/>
    </source>
</evidence>
<dbReference type="Gene3D" id="3.80.10.10">
    <property type="entry name" value="Ribonuclease Inhibitor"/>
    <property type="match status" value="1"/>
</dbReference>
<sequence length="75" mass="8499">MYANEKINKARKTLIYIVIYLIVSLDFEKLDLSFNRLRGTIPSNYADMSNANFIFLTGNLLTGQVPPAWGKNSDV</sequence>
<organism evidence="1 3">
    <name type="scientific">Medicago truncatula</name>
    <name type="common">Barrel medic</name>
    <name type="synonym">Medicago tribuloides</name>
    <dbReference type="NCBI Taxonomy" id="3880"/>
    <lineage>
        <taxon>Eukaryota</taxon>
        <taxon>Viridiplantae</taxon>
        <taxon>Streptophyta</taxon>
        <taxon>Embryophyta</taxon>
        <taxon>Tracheophyta</taxon>
        <taxon>Spermatophyta</taxon>
        <taxon>Magnoliopsida</taxon>
        <taxon>eudicotyledons</taxon>
        <taxon>Gunneridae</taxon>
        <taxon>Pentapetalae</taxon>
        <taxon>rosids</taxon>
        <taxon>fabids</taxon>
        <taxon>Fabales</taxon>
        <taxon>Fabaceae</taxon>
        <taxon>Papilionoideae</taxon>
        <taxon>50 kb inversion clade</taxon>
        <taxon>NPAAA clade</taxon>
        <taxon>Hologalegina</taxon>
        <taxon>IRL clade</taxon>
        <taxon>Trifolieae</taxon>
        <taxon>Medicago</taxon>
    </lineage>
</organism>